<evidence type="ECO:0000313" key="3">
    <source>
        <dbReference type="EMBL" id="QEC46616.1"/>
    </source>
</evidence>
<dbReference type="KEGG" id="bsol:FSW04_02820"/>
<reference evidence="3 4" key="1">
    <citation type="journal article" date="2018" name="J. Microbiol.">
        <title>Baekduia soli gen. nov., sp. nov., a novel bacterium isolated from the soil of Baekdu Mountain and proposal of a novel family name, Baekduiaceae fam. nov.</title>
        <authorList>
            <person name="An D.S."/>
            <person name="Siddiqi M.Z."/>
            <person name="Kim K.H."/>
            <person name="Yu H.S."/>
            <person name="Im W.T."/>
        </authorList>
    </citation>
    <scope>NUCLEOTIDE SEQUENCE [LARGE SCALE GENOMIC DNA]</scope>
    <source>
        <strain evidence="3 4">BR7-21</strain>
    </source>
</reference>
<proteinExistence type="predicted"/>
<dbReference type="OrthoDB" id="5242943at2"/>
<evidence type="ECO:0000256" key="1">
    <source>
        <dbReference type="SAM" id="Phobius"/>
    </source>
</evidence>
<accession>A0A5B8U0V2</accession>
<dbReference type="EMBL" id="CP042430">
    <property type="protein sequence ID" value="QEC46616.1"/>
    <property type="molecule type" value="Genomic_DNA"/>
</dbReference>
<keyword evidence="4" id="KW-1185">Reference proteome</keyword>
<keyword evidence="1" id="KW-1133">Transmembrane helix</keyword>
<keyword evidence="1" id="KW-0812">Transmembrane</keyword>
<dbReference type="Proteomes" id="UP000321805">
    <property type="component" value="Chromosome"/>
</dbReference>
<feature type="signal peptide" evidence="2">
    <location>
        <begin position="1"/>
        <end position="22"/>
    </location>
</feature>
<feature type="transmembrane region" description="Helical" evidence="1">
    <location>
        <begin position="87"/>
        <end position="104"/>
    </location>
</feature>
<dbReference type="AlphaFoldDB" id="A0A5B8U0V2"/>
<evidence type="ECO:0000313" key="4">
    <source>
        <dbReference type="Proteomes" id="UP000321805"/>
    </source>
</evidence>
<keyword evidence="1" id="KW-0472">Membrane</keyword>
<name>A0A5B8U0V2_9ACTN</name>
<feature type="transmembrane region" description="Helical" evidence="1">
    <location>
        <begin position="37"/>
        <end position="55"/>
    </location>
</feature>
<evidence type="ECO:0000256" key="2">
    <source>
        <dbReference type="SAM" id="SignalP"/>
    </source>
</evidence>
<organism evidence="3 4">
    <name type="scientific">Baekduia soli</name>
    <dbReference type="NCBI Taxonomy" id="496014"/>
    <lineage>
        <taxon>Bacteria</taxon>
        <taxon>Bacillati</taxon>
        <taxon>Actinomycetota</taxon>
        <taxon>Thermoleophilia</taxon>
        <taxon>Solirubrobacterales</taxon>
        <taxon>Baekduiaceae</taxon>
        <taxon>Baekduia</taxon>
    </lineage>
</organism>
<gene>
    <name evidence="3" type="ORF">FSW04_02820</name>
</gene>
<dbReference type="RefSeq" id="WP_146916031.1">
    <property type="nucleotide sequence ID" value="NZ_CP042430.1"/>
</dbReference>
<evidence type="ECO:0008006" key="5">
    <source>
        <dbReference type="Google" id="ProtNLM"/>
    </source>
</evidence>
<sequence length="175" mass="18760">MRFVDFLRGTVLLSAGAATALAVLTLAAATRSGDDQGVFYAMGWWVLAAVIGTFVGRRNEVNPPIARLLADAKAGTMMPDIRPGTTMLNRLWPLLLCALAAGALSVVGPQIPAIATGFMIIWALAWRRQEAAVAAIEERDGVSFFVERTSPVRPIQLSRLPGFRRERPTVNGTGA</sequence>
<keyword evidence="2" id="KW-0732">Signal</keyword>
<protein>
    <recommendedName>
        <fullName evidence="5">Isoprenylcysteine carboxylmethyltransferase family protein</fullName>
    </recommendedName>
</protein>
<feature type="chain" id="PRO_5039160802" description="Isoprenylcysteine carboxylmethyltransferase family protein" evidence="2">
    <location>
        <begin position="23"/>
        <end position="175"/>
    </location>
</feature>